<feature type="compositionally biased region" description="Basic and acidic residues" evidence="1">
    <location>
        <begin position="41"/>
        <end position="59"/>
    </location>
</feature>
<dbReference type="AlphaFoldDB" id="A0AAD7TGN0"/>
<keyword evidence="4" id="KW-1185">Reference proteome</keyword>
<reference evidence="3" key="1">
    <citation type="submission" date="2022-11" db="EMBL/GenBank/DDBJ databases">
        <title>Genome Sequence of Cubamyces cubensis.</title>
        <authorList>
            <person name="Buettner E."/>
        </authorList>
    </citation>
    <scope>NUCLEOTIDE SEQUENCE</scope>
    <source>
        <strain evidence="3">MPL-01</strain>
    </source>
</reference>
<protein>
    <recommendedName>
        <fullName evidence="2">Heterokaryon incompatibility domain-containing protein</fullName>
    </recommendedName>
</protein>
<dbReference type="EMBL" id="JAPEVG010001145">
    <property type="protein sequence ID" value="KAJ8453834.1"/>
    <property type="molecule type" value="Genomic_DNA"/>
</dbReference>
<sequence>MAKRLRKLLRRLACTNASRSTLEPGSPSSSTPEEITTSDIAHSEPRVLLDDVPRDERLPAGETPNGLAYHSPAAPLTDISTPDVVRSSVGGSSHVVSSDMPARLPSKSPSSLVEPSPETNTSHATPTTAEIEPQLSRSPDSFDHLSHPPATLVDTAKEPLATDTPLLVEVALAAKPSHAPVQPALSASAPSSTRVGTCPRTLYSDKPAQPVCGMPSLVALPDVKSPNGVLMHSNVQPVASLPTKNTTTTPSPAKPTQITNSIDVLAHTSNSSPTLPSYSRANARPADVCAHCWDGVFAEGFGLRGITIERASVSWMGGYKYTVSHDELLTCQRSNCMWYQCLKQDVFGEMLKWFEGKTDDDRVEIAVGRPESVDENGQQIEGPAAEEELIVVINKEQTFIISMNADNPAAAWIKDWTGTVRVETFEALSCAKERAEECAREHKACQDFFDWSRPEASLPTRLIDCSDLLHPRIVTTENMDPTREQYVVLSYVWGGEQPNRTTVKNLPVYMKGIDVALLPKNIMDAIRVTHALGIRYLWTDSLCIIQDSHADKHRELRKMRDVYRYAFIAIDAANAESAAQGVLHDLDWVAMDASDWLPFVWSRHHEGRPQRFSEFLGAVPRTDLIRHQWVSNNSVVEQTRGHTGKRAWFPMPDVPPTHR</sequence>
<gene>
    <name evidence="3" type="ORF">ONZ51_g13377</name>
</gene>
<dbReference type="InterPro" id="IPR010730">
    <property type="entry name" value="HET"/>
</dbReference>
<accession>A0AAD7TGN0</accession>
<dbReference type="PANTHER" id="PTHR33112">
    <property type="entry name" value="DOMAIN PROTEIN, PUTATIVE-RELATED"/>
    <property type="match status" value="1"/>
</dbReference>
<feature type="compositionally biased region" description="Low complexity" evidence="1">
    <location>
        <begin position="18"/>
        <end position="38"/>
    </location>
</feature>
<feature type="compositionally biased region" description="Low complexity" evidence="1">
    <location>
        <begin position="84"/>
        <end position="98"/>
    </location>
</feature>
<evidence type="ECO:0000256" key="1">
    <source>
        <dbReference type="SAM" id="MobiDB-lite"/>
    </source>
</evidence>
<dbReference type="Proteomes" id="UP001215151">
    <property type="component" value="Unassembled WGS sequence"/>
</dbReference>
<feature type="domain" description="Heterokaryon incompatibility" evidence="2">
    <location>
        <begin position="486"/>
        <end position="591"/>
    </location>
</feature>
<feature type="region of interest" description="Disordered" evidence="1">
    <location>
        <begin position="16"/>
        <end position="150"/>
    </location>
</feature>
<proteinExistence type="predicted"/>
<organism evidence="3 4">
    <name type="scientific">Trametes cubensis</name>
    <dbReference type="NCBI Taxonomy" id="1111947"/>
    <lineage>
        <taxon>Eukaryota</taxon>
        <taxon>Fungi</taxon>
        <taxon>Dikarya</taxon>
        <taxon>Basidiomycota</taxon>
        <taxon>Agaricomycotina</taxon>
        <taxon>Agaricomycetes</taxon>
        <taxon>Polyporales</taxon>
        <taxon>Polyporaceae</taxon>
        <taxon>Trametes</taxon>
    </lineage>
</organism>
<name>A0AAD7TGN0_9APHY</name>
<evidence type="ECO:0000313" key="3">
    <source>
        <dbReference type="EMBL" id="KAJ8453834.1"/>
    </source>
</evidence>
<feature type="compositionally biased region" description="Polar residues" evidence="1">
    <location>
        <begin position="107"/>
        <end position="128"/>
    </location>
</feature>
<dbReference type="Pfam" id="PF06985">
    <property type="entry name" value="HET"/>
    <property type="match status" value="1"/>
</dbReference>
<comment type="caution">
    <text evidence="3">The sequence shown here is derived from an EMBL/GenBank/DDBJ whole genome shotgun (WGS) entry which is preliminary data.</text>
</comment>
<evidence type="ECO:0000259" key="2">
    <source>
        <dbReference type="Pfam" id="PF06985"/>
    </source>
</evidence>
<dbReference type="PANTHER" id="PTHR33112:SF16">
    <property type="entry name" value="HETEROKARYON INCOMPATIBILITY DOMAIN-CONTAINING PROTEIN"/>
    <property type="match status" value="1"/>
</dbReference>
<evidence type="ECO:0000313" key="4">
    <source>
        <dbReference type="Proteomes" id="UP001215151"/>
    </source>
</evidence>